<dbReference type="AlphaFoldDB" id="A0A8S0XGJ8"/>
<feature type="compositionally biased region" description="Pro residues" evidence="2">
    <location>
        <begin position="235"/>
        <end position="245"/>
    </location>
</feature>
<reference evidence="5 6" key="1">
    <citation type="submission" date="2020-01" db="EMBL/GenBank/DDBJ databases">
        <authorList>
            <person name="Gupta K D."/>
        </authorList>
    </citation>
    <scope>NUCLEOTIDE SEQUENCE [LARGE SCALE GENOMIC DNA]</scope>
</reference>
<dbReference type="PROSITE" id="PS50828">
    <property type="entry name" value="SMR"/>
    <property type="match status" value="1"/>
</dbReference>
<dbReference type="InterPro" id="IPR053020">
    <property type="entry name" value="Smr_domain_protein"/>
</dbReference>
<proteinExistence type="predicted"/>
<keyword evidence="3" id="KW-0732">Signal</keyword>
<feature type="compositionally biased region" description="Polar residues" evidence="2">
    <location>
        <begin position="183"/>
        <end position="192"/>
    </location>
</feature>
<feature type="compositionally biased region" description="Low complexity" evidence="2">
    <location>
        <begin position="356"/>
        <end position="366"/>
    </location>
</feature>
<dbReference type="InterPro" id="IPR002625">
    <property type="entry name" value="Smr_dom"/>
</dbReference>
<dbReference type="Proteomes" id="UP000467700">
    <property type="component" value="Unassembled WGS sequence"/>
</dbReference>
<feature type="signal peptide" evidence="3">
    <location>
        <begin position="1"/>
        <end position="20"/>
    </location>
</feature>
<organism evidence="5 6">
    <name type="scientific">Cyclocybe aegerita</name>
    <name type="common">Black poplar mushroom</name>
    <name type="synonym">Agrocybe aegerita</name>
    <dbReference type="NCBI Taxonomy" id="1973307"/>
    <lineage>
        <taxon>Eukaryota</taxon>
        <taxon>Fungi</taxon>
        <taxon>Dikarya</taxon>
        <taxon>Basidiomycota</taxon>
        <taxon>Agaricomycotina</taxon>
        <taxon>Agaricomycetes</taxon>
        <taxon>Agaricomycetidae</taxon>
        <taxon>Agaricales</taxon>
        <taxon>Agaricineae</taxon>
        <taxon>Bolbitiaceae</taxon>
        <taxon>Cyclocybe</taxon>
    </lineage>
</organism>
<dbReference type="EMBL" id="CACVBS010000034">
    <property type="protein sequence ID" value="CAA7261769.1"/>
    <property type="molecule type" value="Genomic_DNA"/>
</dbReference>
<gene>
    <name evidence="5" type="ORF">AAE3_LOCUS3983</name>
</gene>
<evidence type="ECO:0000313" key="5">
    <source>
        <dbReference type="EMBL" id="CAA7261769.1"/>
    </source>
</evidence>
<dbReference type="PANTHER" id="PTHR47417">
    <property type="entry name" value="SMR DOMAIN-CONTAINING PROTEIN YPL199C"/>
    <property type="match status" value="1"/>
</dbReference>
<dbReference type="SUPFAM" id="SSF160443">
    <property type="entry name" value="SMR domain-like"/>
    <property type="match status" value="1"/>
</dbReference>
<feature type="domain" description="Smr" evidence="4">
    <location>
        <begin position="639"/>
        <end position="715"/>
    </location>
</feature>
<dbReference type="OrthoDB" id="3231855at2759"/>
<feature type="compositionally biased region" description="Polar residues" evidence="2">
    <location>
        <begin position="264"/>
        <end position="279"/>
    </location>
</feature>
<feature type="region of interest" description="Disordered" evidence="2">
    <location>
        <begin position="459"/>
        <end position="507"/>
    </location>
</feature>
<comment type="caution">
    <text evidence="5">The sequence shown here is derived from an EMBL/GenBank/DDBJ whole genome shotgun (WGS) entry which is preliminary data.</text>
</comment>
<evidence type="ECO:0000259" key="4">
    <source>
        <dbReference type="PROSITE" id="PS50828"/>
    </source>
</evidence>
<protein>
    <recommendedName>
        <fullName evidence="4">Smr domain-containing protein</fullName>
    </recommendedName>
</protein>
<feature type="region of interest" description="Disordered" evidence="2">
    <location>
        <begin position="103"/>
        <end position="337"/>
    </location>
</feature>
<dbReference type="InterPro" id="IPR036063">
    <property type="entry name" value="Smr_dom_sf"/>
</dbReference>
<accession>A0A8S0XGJ8</accession>
<dbReference type="PANTHER" id="PTHR47417:SF1">
    <property type="entry name" value="SMR DOMAIN-CONTAINING PROTEIN YPL199C"/>
    <property type="match status" value="1"/>
</dbReference>
<evidence type="ECO:0000256" key="1">
    <source>
        <dbReference type="SAM" id="Coils"/>
    </source>
</evidence>
<feature type="region of interest" description="Disordered" evidence="2">
    <location>
        <begin position="353"/>
        <end position="426"/>
    </location>
</feature>
<evidence type="ECO:0000256" key="3">
    <source>
        <dbReference type="SAM" id="SignalP"/>
    </source>
</evidence>
<dbReference type="Pfam" id="PF01713">
    <property type="entry name" value="Smr"/>
    <property type="match status" value="1"/>
</dbReference>
<evidence type="ECO:0000313" key="6">
    <source>
        <dbReference type="Proteomes" id="UP000467700"/>
    </source>
</evidence>
<name>A0A8S0XGJ8_CYCAE</name>
<feature type="compositionally biased region" description="Basic and acidic residues" evidence="2">
    <location>
        <begin position="372"/>
        <end position="394"/>
    </location>
</feature>
<keyword evidence="6" id="KW-1185">Reference proteome</keyword>
<dbReference type="SMART" id="SM00463">
    <property type="entry name" value="SMR"/>
    <property type="match status" value="1"/>
</dbReference>
<keyword evidence="1" id="KW-0175">Coiled coil</keyword>
<feature type="chain" id="PRO_5035857145" description="Smr domain-containing protein" evidence="3">
    <location>
        <begin position="21"/>
        <end position="721"/>
    </location>
</feature>
<sequence>MDVTFSILTGLGLRMFLSTAANEEPSNALTTALLGLWEGLVVHQLSGRSSSPPLDHVLAYGLRLAVDLLIFKNLRRMVVVLLWAALGGLVSEAIVPHASLRSSLKKAKERERDRKHRRARSTPATIPIIPTPLPPRVRAYRQPEATARGPSPSPLLLPPDAPTQGSTSPFPFERPATPPSFFLQETSETSLVSPKPAHVPSLPPIESSPRDALPVRPPSGLASIFDRSPDSGSPLPVPIPLPTPPESAQSAVPSDGLVDGAVNEVSNDTQKSRFDNQLYTIPEISSPEDSSTPQGSREHQEDEGGEILAQSPLPHFLSTTSAPLPVPNVAIRSRSSSSVSRWLSSQAANPNADAIFTTPFSPSTSPLPVRMHNGDHLQEKSDEVLDNDNGHDSPIDNGEQNGPNSPLGKETDGHANINDSDSDELRTPGVRDALLMETDNGHDSDPLLTPRHLRTVADPADDMLSPLGLDVKSGLDENSDFNANSGDSRPDSRSTPEPTADVNNLPIPGSLSQIVLLQPPLPPSGPLFRVPTPPLESPPAPSPSTIHSGLSDISTLSTRIPSKLYSRADELRQKARDDEKTRARLEEQRKVAEMEGRTMDALLLKVKVRDMDIESQRLHEKAARRYFASRNTLEISNKIDVHGLRPREAFDRIERAIIQASKEGKSVVRVIVGKGLHSANKQPTLKPAVLRELQRQKIPCEIDPRNPGVLNITLPPTSSTS</sequence>
<feature type="compositionally biased region" description="Pro residues" evidence="2">
    <location>
        <begin position="151"/>
        <end position="161"/>
    </location>
</feature>
<dbReference type="Gene3D" id="3.30.1370.110">
    <property type="match status" value="1"/>
</dbReference>
<evidence type="ECO:0000256" key="2">
    <source>
        <dbReference type="SAM" id="MobiDB-lite"/>
    </source>
</evidence>
<feature type="coiled-coil region" evidence="1">
    <location>
        <begin position="568"/>
        <end position="595"/>
    </location>
</feature>